<dbReference type="InterPro" id="IPR022467">
    <property type="entry name" value="ABC_transprt_ATP-bd_su_PQQ"/>
</dbReference>
<evidence type="ECO:0000313" key="4">
    <source>
        <dbReference type="EMBL" id="ODS04124.1"/>
    </source>
</evidence>
<dbReference type="GO" id="GO:0016887">
    <property type="term" value="F:ATP hydrolysis activity"/>
    <property type="evidence" value="ECO:0007669"/>
    <property type="project" value="InterPro"/>
</dbReference>
<dbReference type="InterPro" id="IPR003593">
    <property type="entry name" value="AAA+_ATPase"/>
</dbReference>
<dbReference type="PROSITE" id="PS50893">
    <property type="entry name" value="ABC_TRANSPORTER_2"/>
    <property type="match status" value="1"/>
</dbReference>
<reference evidence="4 5" key="1">
    <citation type="journal article" date="2016" name="Environ. Microbiol.">
        <title>New Methyloceanibacter diversity from North Sea sediments includes methanotroph containing solely the soluble methane monooxygenase.</title>
        <authorList>
            <person name="Vekeman B."/>
            <person name="Kerckhof F.M."/>
            <person name="Cremers G."/>
            <person name="de Vos P."/>
            <person name="Vandamme P."/>
            <person name="Boon N."/>
            <person name="Op den Camp H.J."/>
            <person name="Heylen K."/>
        </authorList>
    </citation>
    <scope>NUCLEOTIDE SEQUENCE [LARGE SCALE GENOMIC DNA]</scope>
    <source>
        <strain evidence="4 5">R-67177</strain>
    </source>
</reference>
<dbReference type="PANTHER" id="PTHR43038:SF3">
    <property type="entry name" value="ABC TRANSPORTER G FAMILY MEMBER 20 ISOFORM X1"/>
    <property type="match status" value="1"/>
</dbReference>
<evidence type="ECO:0000313" key="5">
    <source>
        <dbReference type="Proteomes" id="UP000095042"/>
    </source>
</evidence>
<keyword evidence="5" id="KW-1185">Reference proteome</keyword>
<dbReference type="NCBIfam" id="TIGR03864">
    <property type="entry name" value="PQQ_ABC_ATP"/>
    <property type="match status" value="1"/>
</dbReference>
<accession>A0A1E3WE97</accession>
<protein>
    <submittedName>
        <fullName evidence="4">ABC transporter ATP-binding protein</fullName>
    </submittedName>
</protein>
<comment type="caution">
    <text evidence="4">The sequence shown here is derived from an EMBL/GenBank/DDBJ whole genome shotgun (WGS) entry which is preliminary data.</text>
</comment>
<proteinExistence type="predicted"/>
<dbReference type="InterPro" id="IPR003439">
    <property type="entry name" value="ABC_transporter-like_ATP-bd"/>
</dbReference>
<dbReference type="GO" id="GO:0005524">
    <property type="term" value="F:ATP binding"/>
    <property type="evidence" value="ECO:0007669"/>
    <property type="project" value="UniProtKB-KW"/>
</dbReference>
<dbReference type="SUPFAM" id="SSF52540">
    <property type="entry name" value="P-loop containing nucleoside triphosphate hydrolases"/>
    <property type="match status" value="1"/>
</dbReference>
<dbReference type="PANTHER" id="PTHR43038">
    <property type="entry name" value="ATP-BINDING CASSETTE, SUB-FAMILY H, MEMBER 1"/>
    <property type="match status" value="1"/>
</dbReference>
<dbReference type="Pfam" id="PF00005">
    <property type="entry name" value="ABC_tran"/>
    <property type="match status" value="1"/>
</dbReference>
<gene>
    <name evidence="4" type="ORF">AUC71_05745</name>
</gene>
<dbReference type="EMBL" id="LPWD01000010">
    <property type="protein sequence ID" value="ODS04124.1"/>
    <property type="molecule type" value="Genomic_DNA"/>
</dbReference>
<sequence>MQKETAKDGGARTPVLSVKDVSYWYGAKQALDDVSFDVYSGKVTALLGPNGAGKTTLFSLITRLFDAPTGRIEIDGRSAADWGFKALGPLGVVFQQPTLDLDLTVKQNLRYFASLRGLKRKEADERMDRALTALDMKERIGERVRSLNGGHRRRVEIARALLHSPKLLLLDEPTIGLDDPTRAAIVRHIHELARTDNIGVLWATHLFDEIEADDDLVVLSKGRIVARGEAKAVVADTGAKDLGEAFRRLIGGDAEEDVAI</sequence>
<dbReference type="Gene3D" id="3.40.50.300">
    <property type="entry name" value="P-loop containing nucleotide triphosphate hydrolases"/>
    <property type="match status" value="1"/>
</dbReference>
<feature type="domain" description="ABC transporter" evidence="3">
    <location>
        <begin position="16"/>
        <end position="246"/>
    </location>
</feature>
<dbReference type="AlphaFoldDB" id="A0A1E3WE97"/>
<organism evidence="4 5">
    <name type="scientific">Methyloceanibacter marginalis</name>
    <dbReference type="NCBI Taxonomy" id="1774971"/>
    <lineage>
        <taxon>Bacteria</taxon>
        <taxon>Pseudomonadati</taxon>
        <taxon>Pseudomonadota</taxon>
        <taxon>Alphaproteobacteria</taxon>
        <taxon>Hyphomicrobiales</taxon>
        <taxon>Hyphomicrobiaceae</taxon>
        <taxon>Methyloceanibacter</taxon>
    </lineage>
</organism>
<evidence type="ECO:0000259" key="3">
    <source>
        <dbReference type="PROSITE" id="PS50893"/>
    </source>
</evidence>
<name>A0A1E3WE97_9HYPH</name>
<dbReference type="InterPro" id="IPR027417">
    <property type="entry name" value="P-loop_NTPase"/>
</dbReference>
<dbReference type="SMART" id="SM00382">
    <property type="entry name" value="AAA"/>
    <property type="match status" value="1"/>
</dbReference>
<dbReference type="Proteomes" id="UP000095042">
    <property type="component" value="Unassembled WGS sequence"/>
</dbReference>
<evidence type="ECO:0000256" key="2">
    <source>
        <dbReference type="ARBA" id="ARBA00022840"/>
    </source>
</evidence>
<keyword evidence="1" id="KW-0547">Nucleotide-binding</keyword>
<dbReference type="RefSeq" id="WP_069622677.1">
    <property type="nucleotide sequence ID" value="NZ_LPWD01000010.1"/>
</dbReference>
<dbReference type="OrthoDB" id="9778547at2"/>
<keyword evidence="2 4" id="KW-0067">ATP-binding</keyword>
<evidence type="ECO:0000256" key="1">
    <source>
        <dbReference type="ARBA" id="ARBA00022741"/>
    </source>
</evidence>